<sequence length="110" mass="12387">MPDLWPSCLLQVKNGQLLLLSPLSGNYGAGTAQFRQFVRMLQAKGIDLSHVQLSKNLTILGALEKNRRLKKRIKVGGKEKTERRGKHVAKEQGRGHIEDGRKTPLHLRLI</sequence>
<dbReference type="AlphaFoldDB" id="A0A066WS47"/>
<dbReference type="RefSeq" id="XP_013246390.1">
    <property type="nucleotide sequence ID" value="XM_013390936.1"/>
</dbReference>
<evidence type="ECO:0000256" key="1">
    <source>
        <dbReference type="SAM" id="MobiDB-lite"/>
    </source>
</evidence>
<dbReference type="HOGENOM" id="CLU_2172820_0_0_1"/>
<proteinExistence type="predicted"/>
<protein>
    <submittedName>
        <fullName evidence="2">Uncharacterized protein</fullName>
    </submittedName>
</protein>
<dbReference type="Proteomes" id="UP000027361">
    <property type="component" value="Unassembled WGS sequence"/>
</dbReference>
<accession>A0A066WS47</accession>
<dbReference type="EMBL" id="JMSN01000001">
    <property type="protein sequence ID" value="KDN53510.1"/>
    <property type="molecule type" value="Genomic_DNA"/>
</dbReference>
<feature type="region of interest" description="Disordered" evidence="1">
    <location>
        <begin position="77"/>
        <end position="110"/>
    </location>
</feature>
<dbReference type="GeneID" id="25265775"/>
<organism evidence="2 3">
    <name type="scientific">Tilletiaria anomala (strain ATCC 24038 / CBS 436.72 / UBC 951)</name>
    <dbReference type="NCBI Taxonomy" id="1037660"/>
    <lineage>
        <taxon>Eukaryota</taxon>
        <taxon>Fungi</taxon>
        <taxon>Dikarya</taxon>
        <taxon>Basidiomycota</taxon>
        <taxon>Ustilaginomycotina</taxon>
        <taxon>Exobasidiomycetes</taxon>
        <taxon>Georgefischeriales</taxon>
        <taxon>Tilletiariaceae</taxon>
        <taxon>Tilletiaria</taxon>
    </lineage>
</organism>
<reference evidence="2 3" key="1">
    <citation type="submission" date="2014-05" db="EMBL/GenBank/DDBJ databases">
        <title>Draft genome sequence of a rare smut relative, Tilletiaria anomala UBC 951.</title>
        <authorList>
            <consortium name="DOE Joint Genome Institute"/>
            <person name="Toome M."/>
            <person name="Kuo A."/>
            <person name="Henrissat B."/>
            <person name="Lipzen A."/>
            <person name="Tritt A."/>
            <person name="Yoshinaga Y."/>
            <person name="Zane M."/>
            <person name="Barry K."/>
            <person name="Grigoriev I.V."/>
            <person name="Spatafora J.W."/>
            <person name="Aimea M.C."/>
        </authorList>
    </citation>
    <scope>NUCLEOTIDE SEQUENCE [LARGE SCALE GENOMIC DNA]</scope>
    <source>
        <strain evidence="2 3">UBC 951</strain>
    </source>
</reference>
<name>A0A066WS47_TILAU</name>
<keyword evidence="3" id="KW-1185">Reference proteome</keyword>
<dbReference type="InParanoid" id="A0A066WS47"/>
<dbReference type="OrthoDB" id="7344096at2759"/>
<feature type="compositionally biased region" description="Basic and acidic residues" evidence="1">
    <location>
        <begin position="77"/>
        <end position="102"/>
    </location>
</feature>
<comment type="caution">
    <text evidence="2">The sequence shown here is derived from an EMBL/GenBank/DDBJ whole genome shotgun (WGS) entry which is preliminary data.</text>
</comment>
<gene>
    <name evidence="2" type="ORF">K437DRAFT_265577</name>
</gene>
<evidence type="ECO:0000313" key="2">
    <source>
        <dbReference type="EMBL" id="KDN53510.1"/>
    </source>
</evidence>
<dbReference type="STRING" id="1037660.A0A066WS47"/>
<evidence type="ECO:0000313" key="3">
    <source>
        <dbReference type="Proteomes" id="UP000027361"/>
    </source>
</evidence>